<evidence type="ECO:0000313" key="2">
    <source>
        <dbReference type="Proteomes" id="UP000075615"/>
    </source>
</evidence>
<dbReference type="STRING" id="296218.AWN68_08980"/>
<organism evidence="1 2">
    <name type="scientific">Roseivirga echinicomitans</name>
    <dbReference type="NCBI Taxonomy" id="296218"/>
    <lineage>
        <taxon>Bacteria</taxon>
        <taxon>Pseudomonadati</taxon>
        <taxon>Bacteroidota</taxon>
        <taxon>Cytophagia</taxon>
        <taxon>Cytophagales</taxon>
        <taxon>Roseivirgaceae</taxon>
        <taxon>Roseivirga</taxon>
    </lineage>
</organism>
<protein>
    <submittedName>
        <fullName evidence="1">Uncharacterized protein</fullName>
    </submittedName>
</protein>
<accession>A0A150X281</accession>
<dbReference type="RefSeq" id="WP_068417428.1">
    <property type="nucleotide sequence ID" value="NZ_LRDB01000050.1"/>
</dbReference>
<dbReference type="OrthoDB" id="1495449at2"/>
<keyword evidence="2" id="KW-1185">Reference proteome</keyword>
<proteinExistence type="predicted"/>
<dbReference type="EMBL" id="LRDB01000050">
    <property type="protein sequence ID" value="KYG72825.1"/>
    <property type="molecule type" value="Genomic_DNA"/>
</dbReference>
<dbReference type="Proteomes" id="UP000075615">
    <property type="component" value="Unassembled WGS sequence"/>
</dbReference>
<name>A0A150X281_9BACT</name>
<sequence length="107" mass="12518">MYFLNEDDPAFLFEGIVRAAFDNCSKWGDPFGYAAQDRYANFVGDIKLRGKRILATTISKVIIDHKDNEEAVKKLRKLDDKIWELKEQGEVIDWLEKLKNEMEELGY</sequence>
<comment type="caution">
    <text evidence="1">The sequence shown here is derived from an EMBL/GenBank/DDBJ whole genome shotgun (WGS) entry which is preliminary data.</text>
</comment>
<dbReference type="AlphaFoldDB" id="A0A150X281"/>
<gene>
    <name evidence="1" type="ORF">AWN68_08980</name>
</gene>
<evidence type="ECO:0000313" key="1">
    <source>
        <dbReference type="EMBL" id="KYG72825.1"/>
    </source>
</evidence>
<reference evidence="1 2" key="1">
    <citation type="submission" date="2016-01" db="EMBL/GenBank/DDBJ databases">
        <title>Genome sequencing of Roseivirga echinicomitans KMM 6058.</title>
        <authorList>
            <person name="Selvaratnam C."/>
            <person name="Thevarajoo S."/>
            <person name="Goh K.M."/>
            <person name="Ee R."/>
            <person name="Chan K.-G."/>
            <person name="Chong C.S."/>
        </authorList>
    </citation>
    <scope>NUCLEOTIDE SEQUENCE [LARGE SCALE GENOMIC DNA]</scope>
    <source>
        <strain evidence="1 2">KMM 6058</strain>
    </source>
</reference>